<dbReference type="GO" id="GO:0030366">
    <property type="term" value="F:molybdopterin synthase activity"/>
    <property type="evidence" value="ECO:0007669"/>
    <property type="project" value="UniProtKB-EC"/>
</dbReference>
<evidence type="ECO:0000256" key="6">
    <source>
        <dbReference type="ARBA" id="ARBA00029745"/>
    </source>
</evidence>
<gene>
    <name evidence="11" type="ordered locus">Dacet_0143</name>
</gene>
<proteinExistence type="inferred from homology"/>
<dbReference type="STRING" id="522772.Dacet_0143"/>
<dbReference type="EC" id="2.8.1.12" evidence="3"/>
<comment type="catalytic activity">
    <reaction evidence="10">
        <text>2 [molybdopterin-synthase sulfur-carrier protein]-C-terminal-Gly-aminoethanethioate + cyclic pyranopterin phosphate + H2O = molybdopterin + 2 [molybdopterin-synthase sulfur-carrier protein]-C-terminal Gly-Gly + 2 H(+)</text>
        <dbReference type="Rhea" id="RHEA:26333"/>
        <dbReference type="Rhea" id="RHEA-COMP:12202"/>
        <dbReference type="Rhea" id="RHEA-COMP:19907"/>
        <dbReference type="ChEBI" id="CHEBI:15377"/>
        <dbReference type="ChEBI" id="CHEBI:15378"/>
        <dbReference type="ChEBI" id="CHEBI:58698"/>
        <dbReference type="ChEBI" id="CHEBI:59648"/>
        <dbReference type="ChEBI" id="CHEBI:90778"/>
        <dbReference type="ChEBI" id="CHEBI:232372"/>
        <dbReference type="EC" id="2.8.1.12"/>
    </reaction>
</comment>
<evidence type="ECO:0000256" key="3">
    <source>
        <dbReference type="ARBA" id="ARBA00011950"/>
    </source>
</evidence>
<evidence type="ECO:0000256" key="4">
    <source>
        <dbReference type="ARBA" id="ARBA00013858"/>
    </source>
</evidence>
<name>D4H1X1_DENA2</name>
<dbReference type="PaxDb" id="522772-Dacet_0143"/>
<evidence type="ECO:0000256" key="1">
    <source>
        <dbReference type="ARBA" id="ARBA00005046"/>
    </source>
</evidence>
<dbReference type="AlphaFoldDB" id="D4H1X1"/>
<evidence type="ECO:0000256" key="7">
    <source>
        <dbReference type="ARBA" id="ARBA00030407"/>
    </source>
</evidence>
<dbReference type="eggNOG" id="COG0314">
    <property type="taxonomic scope" value="Bacteria"/>
</dbReference>
<evidence type="ECO:0000256" key="5">
    <source>
        <dbReference type="ARBA" id="ARBA00026066"/>
    </source>
</evidence>
<dbReference type="SUPFAM" id="SSF54690">
    <property type="entry name" value="Molybdopterin synthase subunit MoaE"/>
    <property type="match status" value="1"/>
</dbReference>
<evidence type="ECO:0000256" key="8">
    <source>
        <dbReference type="ARBA" id="ARBA00030781"/>
    </source>
</evidence>
<dbReference type="KEGG" id="dap:Dacet_0143"/>
<evidence type="ECO:0000256" key="10">
    <source>
        <dbReference type="ARBA" id="ARBA00049878"/>
    </source>
</evidence>
<dbReference type="EMBL" id="CP001968">
    <property type="protein sequence ID" value="ADD66948.1"/>
    <property type="molecule type" value="Genomic_DNA"/>
</dbReference>
<dbReference type="RefSeq" id="WP_013009496.1">
    <property type="nucleotide sequence ID" value="NC_013943.1"/>
</dbReference>
<evidence type="ECO:0000256" key="9">
    <source>
        <dbReference type="ARBA" id="ARBA00032474"/>
    </source>
</evidence>
<reference evidence="11 12" key="1">
    <citation type="journal article" date="2010" name="Stand. Genomic Sci.">
        <title>Complete genome sequence of Denitrovibrio acetiphilus type strain (N2460).</title>
        <authorList>
            <person name="Kiss H."/>
            <person name="Lang E."/>
            <person name="Lapidus A."/>
            <person name="Copeland A."/>
            <person name="Nolan M."/>
            <person name="Glavina Del Rio T."/>
            <person name="Chen F."/>
            <person name="Lucas S."/>
            <person name="Tice H."/>
            <person name="Cheng J.F."/>
            <person name="Han C."/>
            <person name="Goodwin L."/>
            <person name="Pitluck S."/>
            <person name="Liolios K."/>
            <person name="Pati A."/>
            <person name="Ivanova N."/>
            <person name="Mavromatis K."/>
            <person name="Chen A."/>
            <person name="Palaniappan K."/>
            <person name="Land M."/>
            <person name="Hauser L."/>
            <person name="Chang Y.J."/>
            <person name="Jeffries C.D."/>
            <person name="Detter J.C."/>
            <person name="Brettin T."/>
            <person name="Spring S."/>
            <person name="Rohde M."/>
            <person name="Goker M."/>
            <person name="Woyke T."/>
            <person name="Bristow J."/>
            <person name="Eisen J.A."/>
            <person name="Markowitz V."/>
            <person name="Hugenholtz P."/>
            <person name="Kyrpides N.C."/>
            <person name="Klenk H.P."/>
        </authorList>
    </citation>
    <scope>NUCLEOTIDE SEQUENCE [LARGE SCALE GENOMIC DNA]</scope>
    <source>
        <strain evidence="12">DSM 12809 / NBRC 114555 / N2460</strain>
    </source>
</reference>
<evidence type="ECO:0000313" key="11">
    <source>
        <dbReference type="EMBL" id="ADD66948.1"/>
    </source>
</evidence>
<comment type="pathway">
    <text evidence="1">Cofactor biosynthesis; molybdopterin biosynthesis.</text>
</comment>
<accession>D4H1X1</accession>
<dbReference type="GO" id="GO:0006777">
    <property type="term" value="P:Mo-molybdopterin cofactor biosynthetic process"/>
    <property type="evidence" value="ECO:0007669"/>
    <property type="project" value="InterPro"/>
</dbReference>
<organism evidence="11 12">
    <name type="scientific">Denitrovibrio acetiphilus (strain DSM 12809 / NBRC 114555 / N2460)</name>
    <dbReference type="NCBI Taxonomy" id="522772"/>
    <lineage>
        <taxon>Bacteria</taxon>
        <taxon>Pseudomonadati</taxon>
        <taxon>Deferribacterota</taxon>
        <taxon>Deferribacteres</taxon>
        <taxon>Deferribacterales</taxon>
        <taxon>Geovibrionaceae</taxon>
        <taxon>Denitrovibrio</taxon>
    </lineage>
</organism>
<dbReference type="Proteomes" id="UP000002012">
    <property type="component" value="Chromosome"/>
</dbReference>
<dbReference type="OrthoDB" id="9786032at2"/>
<dbReference type="InParanoid" id="D4H1X1"/>
<dbReference type="InterPro" id="IPR036563">
    <property type="entry name" value="MoaE_sf"/>
</dbReference>
<comment type="similarity">
    <text evidence="2">Belongs to the MoaE family.</text>
</comment>
<dbReference type="InterPro" id="IPR003448">
    <property type="entry name" value="Mopterin_biosynth_MoaE"/>
</dbReference>
<dbReference type="HOGENOM" id="CLU_153736_0_0_0"/>
<evidence type="ECO:0000313" key="12">
    <source>
        <dbReference type="Proteomes" id="UP000002012"/>
    </source>
</evidence>
<dbReference type="Pfam" id="PF02391">
    <property type="entry name" value="MoaE"/>
    <property type="match status" value="1"/>
</dbReference>
<comment type="subunit">
    <text evidence="5">Heterotetramer of 2 MoaD subunits and 2 MoaE subunits. Also stable as homodimer. The enzyme changes between these two forms during catalysis.</text>
</comment>
<sequence>MDISKKIAELKQDENFAQNVGMILVHNGVVRGTARADGSPVSKLEVQADYDKIDSIVKDIEALDGIYKVVVEARSGIMMPGDDLLFLIVAGDIRENVKPALALLLDRVKSEAVSKKEYLV</sequence>
<protein>
    <recommendedName>
        <fullName evidence="4">Molybdopterin synthase catalytic subunit</fullName>
        <ecNumber evidence="3">2.8.1.12</ecNumber>
    </recommendedName>
    <alternativeName>
        <fullName evidence="8">MPT synthase subunit 2</fullName>
    </alternativeName>
    <alternativeName>
        <fullName evidence="6">Molybdenum cofactor biosynthesis protein E</fullName>
    </alternativeName>
    <alternativeName>
        <fullName evidence="7">Molybdopterin-converting factor large subunit</fullName>
    </alternativeName>
    <alternativeName>
        <fullName evidence="9">Molybdopterin-converting factor subunit 2</fullName>
    </alternativeName>
</protein>
<keyword evidence="12" id="KW-1185">Reference proteome</keyword>
<dbReference type="Gene3D" id="3.90.1170.40">
    <property type="entry name" value="Molybdopterin biosynthesis MoaE subunit"/>
    <property type="match status" value="1"/>
</dbReference>
<evidence type="ECO:0000256" key="2">
    <source>
        <dbReference type="ARBA" id="ARBA00005426"/>
    </source>
</evidence>